<keyword evidence="3" id="KW-1185">Reference proteome</keyword>
<evidence type="ECO:0000259" key="1">
    <source>
        <dbReference type="Pfam" id="PF03625"/>
    </source>
</evidence>
<protein>
    <recommendedName>
        <fullName evidence="1">DUF302 domain-containing protein</fullName>
    </recommendedName>
</protein>
<proteinExistence type="predicted"/>
<dbReference type="CDD" id="cd14797">
    <property type="entry name" value="DUF302"/>
    <property type="match status" value="1"/>
</dbReference>
<dbReference type="AlphaFoldDB" id="A0A6A6PYV8"/>
<dbReference type="GeneID" id="54477704"/>
<name>A0A6A6PYV8_9PEZI</name>
<dbReference type="Proteomes" id="UP000799767">
    <property type="component" value="Unassembled WGS sequence"/>
</dbReference>
<accession>A0A6A6PYV8</accession>
<gene>
    <name evidence="2" type="ORF">BDY17DRAFT_321820</name>
</gene>
<reference evidence="2" key="1">
    <citation type="journal article" date="2020" name="Stud. Mycol.">
        <title>101 Dothideomycetes genomes: a test case for predicting lifestyles and emergence of pathogens.</title>
        <authorList>
            <person name="Haridas S."/>
            <person name="Albert R."/>
            <person name="Binder M."/>
            <person name="Bloem J."/>
            <person name="Labutti K."/>
            <person name="Salamov A."/>
            <person name="Andreopoulos B."/>
            <person name="Baker S."/>
            <person name="Barry K."/>
            <person name="Bills G."/>
            <person name="Bluhm B."/>
            <person name="Cannon C."/>
            <person name="Castanera R."/>
            <person name="Culley D."/>
            <person name="Daum C."/>
            <person name="Ezra D."/>
            <person name="Gonzalez J."/>
            <person name="Henrissat B."/>
            <person name="Kuo A."/>
            <person name="Liang C."/>
            <person name="Lipzen A."/>
            <person name="Lutzoni F."/>
            <person name="Magnuson J."/>
            <person name="Mondo S."/>
            <person name="Nolan M."/>
            <person name="Ohm R."/>
            <person name="Pangilinan J."/>
            <person name="Park H.-J."/>
            <person name="Ramirez L."/>
            <person name="Alfaro M."/>
            <person name="Sun H."/>
            <person name="Tritt A."/>
            <person name="Yoshinaga Y."/>
            <person name="Zwiers L.-H."/>
            <person name="Turgeon B."/>
            <person name="Goodwin S."/>
            <person name="Spatafora J."/>
            <person name="Crous P."/>
            <person name="Grigoriev I."/>
        </authorList>
    </citation>
    <scope>NUCLEOTIDE SEQUENCE</scope>
    <source>
        <strain evidence="2">CBS 113389</strain>
    </source>
</reference>
<dbReference type="RefSeq" id="XP_033591498.1">
    <property type="nucleotide sequence ID" value="XM_033736702.1"/>
</dbReference>
<dbReference type="Pfam" id="PF03625">
    <property type="entry name" value="DUF302"/>
    <property type="match status" value="1"/>
</dbReference>
<evidence type="ECO:0000313" key="2">
    <source>
        <dbReference type="EMBL" id="KAF2484929.1"/>
    </source>
</evidence>
<dbReference type="InterPro" id="IPR035923">
    <property type="entry name" value="TT1751-like_sf"/>
</dbReference>
<dbReference type="InterPro" id="IPR005180">
    <property type="entry name" value="DUF302"/>
</dbReference>
<evidence type="ECO:0000313" key="3">
    <source>
        <dbReference type="Proteomes" id="UP000799767"/>
    </source>
</evidence>
<dbReference type="SMR" id="A0A6A6PYV8"/>
<dbReference type="OrthoDB" id="5190258at2759"/>
<dbReference type="SUPFAM" id="SSF103247">
    <property type="entry name" value="TT1751-like"/>
    <property type="match status" value="1"/>
</dbReference>
<feature type="domain" description="DUF302" evidence="1">
    <location>
        <begin position="72"/>
        <end position="127"/>
    </location>
</feature>
<organism evidence="2 3">
    <name type="scientific">Neohortaea acidophila</name>
    <dbReference type="NCBI Taxonomy" id="245834"/>
    <lineage>
        <taxon>Eukaryota</taxon>
        <taxon>Fungi</taxon>
        <taxon>Dikarya</taxon>
        <taxon>Ascomycota</taxon>
        <taxon>Pezizomycotina</taxon>
        <taxon>Dothideomycetes</taxon>
        <taxon>Dothideomycetidae</taxon>
        <taxon>Mycosphaerellales</taxon>
        <taxon>Teratosphaeriaceae</taxon>
        <taxon>Neohortaea</taxon>
    </lineage>
</organism>
<dbReference type="EMBL" id="MU001633">
    <property type="protein sequence ID" value="KAF2484929.1"/>
    <property type="molecule type" value="Genomic_DNA"/>
</dbReference>
<dbReference type="Gene3D" id="3.30.310.70">
    <property type="entry name" value="TT1751-like domain"/>
    <property type="match status" value="1"/>
</dbReference>
<sequence length="170" mass="18858">MATRTETTYQVTRVTRTIEKPFDHVLERLHSSIKQPSSAGLGILDHLQSKEAFEKATNAALGPHGFMQFQQFDHGPWMALYGVNGGRKVTRIIFGNPQIAVTMLRHDVSAGLFVPVEVLIVEREDGKGTDVVQLTPSTLIAGTESASRELRDAAEVLDDKLEKLWEFVAE</sequence>